<comment type="caution">
    <text evidence="4">The sequence shown here is derived from an EMBL/GenBank/DDBJ whole genome shotgun (WGS) entry which is preliminary data.</text>
</comment>
<feature type="compositionally biased region" description="Polar residues" evidence="2">
    <location>
        <begin position="131"/>
        <end position="143"/>
    </location>
</feature>
<feature type="compositionally biased region" description="Basic residues" evidence="2">
    <location>
        <begin position="994"/>
        <end position="1005"/>
    </location>
</feature>
<evidence type="ECO:0000256" key="1">
    <source>
        <dbReference type="ARBA" id="ARBA00022468"/>
    </source>
</evidence>
<name>A0ABR3BGL5_PHYBL</name>
<dbReference type="Gene3D" id="3.40.50.11210">
    <property type="entry name" value="Rap/Ran-GAP"/>
    <property type="match status" value="1"/>
</dbReference>
<evidence type="ECO:0000256" key="2">
    <source>
        <dbReference type="SAM" id="MobiDB-lite"/>
    </source>
</evidence>
<dbReference type="PANTHER" id="PTHR15711:SF22">
    <property type="entry name" value="RAP-GAP DOMAIN-CONTAINING PROTEIN"/>
    <property type="match status" value="1"/>
</dbReference>
<dbReference type="PANTHER" id="PTHR15711">
    <property type="entry name" value="RAP GTPASE-ACTIVATING PROTEIN"/>
    <property type="match status" value="1"/>
</dbReference>
<gene>
    <name evidence="4" type="ORF">J3Q64DRAFT_1716265</name>
</gene>
<feature type="region of interest" description="Disordered" evidence="2">
    <location>
        <begin position="927"/>
        <end position="1018"/>
    </location>
</feature>
<dbReference type="EMBL" id="JBCLYO010000001">
    <property type="protein sequence ID" value="KAL0098004.1"/>
    <property type="molecule type" value="Genomic_DNA"/>
</dbReference>
<reference evidence="4 5" key="1">
    <citation type="submission" date="2024-04" db="EMBL/GenBank/DDBJ databases">
        <title>Symmetric and asymmetric DNA N6-adenine methylation regulates different biological responses in Mucorales.</title>
        <authorList>
            <consortium name="Lawrence Berkeley National Laboratory"/>
            <person name="Lax C."/>
            <person name="Mondo S.J."/>
            <person name="Osorio-Concepcion M."/>
            <person name="Muszewska A."/>
            <person name="Corrochano-Luque M."/>
            <person name="Gutierrez G."/>
            <person name="Riley R."/>
            <person name="Lipzen A."/>
            <person name="Guo J."/>
            <person name="Hundley H."/>
            <person name="Amirebrahimi M."/>
            <person name="Ng V."/>
            <person name="Lorenzo-Gutierrez D."/>
            <person name="Binder U."/>
            <person name="Yang J."/>
            <person name="Song Y."/>
            <person name="Canovas D."/>
            <person name="Navarro E."/>
            <person name="Freitag M."/>
            <person name="Gabaldon T."/>
            <person name="Grigoriev I.V."/>
            <person name="Corrochano L.M."/>
            <person name="Nicolas F.E."/>
            <person name="Garre V."/>
        </authorList>
    </citation>
    <scope>NUCLEOTIDE SEQUENCE [LARGE SCALE GENOMIC DNA]</scope>
    <source>
        <strain evidence="4 5">L51</strain>
    </source>
</reference>
<proteinExistence type="predicted"/>
<dbReference type="SUPFAM" id="SSF111347">
    <property type="entry name" value="Rap/Ran-GAP"/>
    <property type="match status" value="1"/>
</dbReference>
<feature type="region of interest" description="Disordered" evidence="2">
    <location>
        <begin position="333"/>
        <end position="370"/>
    </location>
</feature>
<dbReference type="PROSITE" id="PS50085">
    <property type="entry name" value="RAPGAP"/>
    <property type="match status" value="1"/>
</dbReference>
<keyword evidence="5" id="KW-1185">Reference proteome</keyword>
<organism evidence="4 5">
    <name type="scientific">Phycomyces blakesleeanus</name>
    <dbReference type="NCBI Taxonomy" id="4837"/>
    <lineage>
        <taxon>Eukaryota</taxon>
        <taxon>Fungi</taxon>
        <taxon>Fungi incertae sedis</taxon>
        <taxon>Mucoromycota</taxon>
        <taxon>Mucoromycotina</taxon>
        <taxon>Mucoromycetes</taxon>
        <taxon>Mucorales</taxon>
        <taxon>Phycomycetaceae</taxon>
        <taxon>Phycomyces</taxon>
    </lineage>
</organism>
<dbReference type="Proteomes" id="UP001448207">
    <property type="component" value="Unassembled WGS sequence"/>
</dbReference>
<dbReference type="InterPro" id="IPR050989">
    <property type="entry name" value="Rap1_Ran_GAP"/>
</dbReference>
<sequence length="1093" mass="120802">MRSNMSTTSSIFSTASRISKLPNVVKSSLVSVKDFVIKSGSQRARHKDARHIQARLEPTVPTSLYHPTDRESFSTRLRRRTPSAMNLAGMFSRTPEDDMLDVDRSLGDLSLNASTSYSVLELKDGRANTSLVNTRQSRTTNTFSKRRNSMASDPAVRLLKKEETSPSRRVSVINEEKGEPHTLGFSDEIVRIMEQDGAGLDPVVGSSSSQSSAVGKLLFGEEIENMAFFDQELGEGSASSSMISFGNLDLVDQYSSDTKSDHIVTSKPSLQDIVWSRQRAKSCQDKVPSLRQLAQGQYPPPCSSNTTTLTHETANTNANATLSLTSTFTSTTAHTSTSSSTSSSTSTSTSTSTTPIPTSALTLSSTNNNNPEIVEAIPSRPRIDFFNPTLLVATTLTTLHSKLIHACDRTLASVVLAPVPSAGSRVSVIFPDEALQSIAVDLRKMSDMVEWDQYGPLSRKSVSSFFTVLDSQLADGRALSSTASTEHLKVRDRLKKEAEINQAVTKTVKEIVSSMKQMVNQCICQYHKIFEKAMVIPCKGYKIEGSNRFGIEPVVMETPYQDYDQSEVEHMDWDVCWFRSHFVGTDYSTFCGYMEDGEPVLITAVCDTQKDSEGADETGTPQRQYRVIIRTKQSPDTRKILPDSFLLNAPLDAGILETQGETMIHDTTWKGVIEMSFDVPFNRLGKIDAGVMQSSGIEEEVLKLDENSIHKRYKFGVLYVKEGQTKEEDWFSNQHDSDKFDRFLHIIGQRVELQGYTGWAAGLDTKSGDSGEHTYTDVWNDNVLAYHVSTLIPSKPGDKQQIQRKRHIGNDIVCIVFAEGRQPFNPAAIKSQFLHAFIVVHEEEWNGKIGWRVEVATVEDVPDFGPKLPDGGFFFEQSDLRSFILAKLINAEYAALKSPKFAQPMARAREGILSGIVERGCKVSYEPKMTTTGKHNKSPSTASDKSSRSSKSLKETFDLTPAPSRSSMIKDFSEGIAGLGRRRSTQELAETKPKQQKPKTRKTKGLKTEVMSSKRSRSELDLIHVPPQPSTSANLNTSANLSTSRSSGAVVQSSLSKKEERGIKLRVENLLTTTFSNLGVRRTPVATEDNPTS</sequence>
<keyword evidence="1" id="KW-0343">GTPase activation</keyword>
<protein>
    <recommendedName>
        <fullName evidence="3">Rap-GAP domain-containing protein</fullName>
    </recommendedName>
</protein>
<dbReference type="InterPro" id="IPR035974">
    <property type="entry name" value="Rap/Ran-GAP_sf"/>
</dbReference>
<accession>A0ABR3BGL5</accession>
<evidence type="ECO:0000313" key="4">
    <source>
        <dbReference type="EMBL" id="KAL0098004.1"/>
    </source>
</evidence>
<feature type="region of interest" description="Disordered" evidence="2">
    <location>
        <begin position="131"/>
        <end position="169"/>
    </location>
</feature>
<dbReference type="Pfam" id="PF02145">
    <property type="entry name" value="Rap_GAP"/>
    <property type="match status" value="1"/>
</dbReference>
<dbReference type="InterPro" id="IPR000331">
    <property type="entry name" value="Rap/Ran_GAP_dom"/>
</dbReference>
<feature type="domain" description="Rap-GAP" evidence="3">
    <location>
        <begin position="701"/>
        <end position="916"/>
    </location>
</feature>
<evidence type="ECO:0000259" key="3">
    <source>
        <dbReference type="PROSITE" id="PS50085"/>
    </source>
</evidence>
<evidence type="ECO:0000313" key="5">
    <source>
        <dbReference type="Proteomes" id="UP001448207"/>
    </source>
</evidence>